<dbReference type="PANTHER" id="PTHR43775">
    <property type="entry name" value="FATTY ACID SYNTHASE"/>
    <property type="match status" value="1"/>
</dbReference>
<accession>A0ABR2UWZ0</accession>
<dbReference type="InterPro" id="IPR050091">
    <property type="entry name" value="PKS_NRPS_Biosynth_Enz"/>
</dbReference>
<dbReference type="InterPro" id="IPR016039">
    <property type="entry name" value="Thiolase-like"/>
</dbReference>
<protein>
    <submittedName>
        <fullName evidence="5">PKS-NRPS hybrid synthetase</fullName>
    </submittedName>
</protein>
<evidence type="ECO:0000313" key="5">
    <source>
        <dbReference type="EMBL" id="KAK9418800.1"/>
    </source>
</evidence>
<dbReference type="Pfam" id="PF16197">
    <property type="entry name" value="KAsynt_C_assoc"/>
    <property type="match status" value="1"/>
</dbReference>
<keyword evidence="6" id="KW-1185">Reference proteome</keyword>
<feature type="domain" description="Polyketide synthase C-terminal extension" evidence="4">
    <location>
        <begin position="31"/>
        <end position="138"/>
    </location>
</feature>
<dbReference type="EMBL" id="JARVKF010000353">
    <property type="protein sequence ID" value="KAK9418800.1"/>
    <property type="molecule type" value="Genomic_DNA"/>
</dbReference>
<evidence type="ECO:0000259" key="4">
    <source>
        <dbReference type="Pfam" id="PF16197"/>
    </source>
</evidence>
<evidence type="ECO:0000256" key="2">
    <source>
        <dbReference type="ARBA" id="ARBA00022553"/>
    </source>
</evidence>
<dbReference type="Gene3D" id="3.30.70.3290">
    <property type="match status" value="1"/>
</dbReference>
<comment type="caution">
    <text evidence="5">The sequence shown here is derived from an EMBL/GenBank/DDBJ whole genome shotgun (WGS) entry which is preliminary data.</text>
</comment>
<dbReference type="PANTHER" id="PTHR43775:SF20">
    <property type="entry name" value="HYBRID PKS-NRPS SYNTHETASE APDA"/>
    <property type="match status" value="1"/>
</dbReference>
<organism evidence="5 6">
    <name type="scientific">Seiridium unicorne</name>
    <dbReference type="NCBI Taxonomy" id="138068"/>
    <lineage>
        <taxon>Eukaryota</taxon>
        <taxon>Fungi</taxon>
        <taxon>Dikarya</taxon>
        <taxon>Ascomycota</taxon>
        <taxon>Pezizomycotina</taxon>
        <taxon>Sordariomycetes</taxon>
        <taxon>Xylariomycetidae</taxon>
        <taxon>Amphisphaeriales</taxon>
        <taxon>Sporocadaceae</taxon>
        <taxon>Seiridium</taxon>
    </lineage>
</organism>
<keyword evidence="3" id="KW-0808">Transferase</keyword>
<dbReference type="Gene3D" id="3.40.47.10">
    <property type="match status" value="1"/>
</dbReference>
<gene>
    <name evidence="5" type="ORF">SUNI508_07820</name>
</gene>
<dbReference type="Proteomes" id="UP001408356">
    <property type="component" value="Unassembled WGS sequence"/>
</dbReference>
<reference evidence="5 6" key="1">
    <citation type="journal article" date="2024" name="J. Plant Pathol.">
        <title>Sequence and assembly of the genome of Seiridium unicorne, isolate CBS 538.82, causal agent of cypress canker disease.</title>
        <authorList>
            <person name="Scali E."/>
            <person name="Rocca G.D."/>
            <person name="Danti R."/>
            <person name="Garbelotto M."/>
            <person name="Barberini S."/>
            <person name="Baroncelli R."/>
            <person name="Emiliani G."/>
        </authorList>
    </citation>
    <scope>NUCLEOTIDE SEQUENCE [LARGE SCALE GENOMIC DNA]</scope>
    <source>
        <strain evidence="5 6">BM-138-508</strain>
    </source>
</reference>
<dbReference type="SUPFAM" id="SSF53901">
    <property type="entry name" value="Thiolase-like"/>
    <property type="match status" value="1"/>
</dbReference>
<proteinExistence type="predicted"/>
<name>A0ABR2UWZ0_9PEZI</name>
<sequence>MKASLALQHATIPPNLLLNELSPTVRPFYDNLQIAQEATTWPDVQEGLPRRASVNSFGFGGTNAHVILESFEPISTLRKATADQSLVSLIPFIFSATSEASLLEIISSCAAFIRKHPAVSLRDLAWTLSARRTSLPVRTSISASTANELAGKLEALALGDSSGHGTIVGEPGNMHAASKTAGTTRPRLLWGLHRTGSAMAYNVLASIAPIQSRD</sequence>
<keyword evidence="2" id="KW-0597">Phosphoprotein</keyword>
<dbReference type="InterPro" id="IPR032821">
    <property type="entry name" value="PKS_assoc"/>
</dbReference>
<evidence type="ECO:0000256" key="3">
    <source>
        <dbReference type="ARBA" id="ARBA00022679"/>
    </source>
</evidence>
<evidence type="ECO:0000313" key="6">
    <source>
        <dbReference type="Proteomes" id="UP001408356"/>
    </source>
</evidence>
<evidence type="ECO:0000256" key="1">
    <source>
        <dbReference type="ARBA" id="ARBA00022450"/>
    </source>
</evidence>
<keyword evidence="1" id="KW-0596">Phosphopantetheine</keyword>